<dbReference type="PROSITE" id="PS51257">
    <property type="entry name" value="PROKAR_LIPOPROTEIN"/>
    <property type="match status" value="1"/>
</dbReference>
<accession>A0A2U8QUV6</accession>
<evidence type="ECO:0000313" key="1">
    <source>
        <dbReference type="EMBL" id="AWM13913.1"/>
    </source>
</evidence>
<name>A0A2U8QUV6_9FLAO</name>
<dbReference type="OrthoDB" id="1191002at2"/>
<dbReference type="Proteomes" id="UP000245429">
    <property type="component" value="Chromosome"/>
</dbReference>
<sequence>MNKILILFLVMLLTSCQLFDKKVPDEKELLQQELQKINWNQVDQYPSVASCDTILDKETQKQCLFDFLIETIQNRIGIDTIHILYPELDTISVKVTINPDATLQFQTEIPQDSISYDIKVIDSILQNRLSDFPTVEPAIKQGIKVKSQFVLPVILNVTE</sequence>
<dbReference type="AlphaFoldDB" id="A0A2U8QUV6"/>
<evidence type="ECO:0000313" key="2">
    <source>
        <dbReference type="Proteomes" id="UP000245429"/>
    </source>
</evidence>
<proteinExistence type="predicted"/>
<dbReference type="RefSeq" id="WP_109569280.1">
    <property type="nucleotide sequence ID" value="NZ_CP029463.1"/>
</dbReference>
<dbReference type="KEGG" id="fse:DI487_08580"/>
<gene>
    <name evidence="1" type="ORF">DI487_08580</name>
</gene>
<protein>
    <submittedName>
        <fullName evidence="1">Uncharacterized protein</fullName>
    </submittedName>
</protein>
<keyword evidence="2" id="KW-1185">Reference proteome</keyword>
<reference evidence="1 2" key="1">
    <citation type="submission" date="2018-05" db="EMBL/GenBank/DDBJ databases">
        <title>Flavobacterium sp. MEBiC07310.</title>
        <authorList>
            <person name="Baek K."/>
        </authorList>
    </citation>
    <scope>NUCLEOTIDE SEQUENCE [LARGE SCALE GENOMIC DNA]</scope>
    <source>
        <strain evidence="1 2">MEBiC07310</strain>
    </source>
</reference>
<organism evidence="1 2">
    <name type="scientific">Flavobacterium sediminis</name>
    <dbReference type="NCBI Taxonomy" id="2201181"/>
    <lineage>
        <taxon>Bacteria</taxon>
        <taxon>Pseudomonadati</taxon>
        <taxon>Bacteroidota</taxon>
        <taxon>Flavobacteriia</taxon>
        <taxon>Flavobacteriales</taxon>
        <taxon>Flavobacteriaceae</taxon>
        <taxon>Flavobacterium</taxon>
    </lineage>
</organism>
<dbReference type="EMBL" id="CP029463">
    <property type="protein sequence ID" value="AWM13913.1"/>
    <property type="molecule type" value="Genomic_DNA"/>
</dbReference>